<protein>
    <submittedName>
        <fullName evidence="2">Uncharacterized protein</fullName>
    </submittedName>
</protein>
<evidence type="ECO:0000256" key="1">
    <source>
        <dbReference type="SAM" id="Phobius"/>
    </source>
</evidence>
<name>A0ABD3N9C7_9STRA</name>
<evidence type="ECO:0000313" key="3">
    <source>
        <dbReference type="Proteomes" id="UP001530400"/>
    </source>
</evidence>
<comment type="caution">
    <text evidence="2">The sequence shown here is derived from an EMBL/GenBank/DDBJ whole genome shotgun (WGS) entry which is preliminary data.</text>
</comment>
<sequence>MAWMGHARGDEILIDGIPYRCPQFDDFQFNFTYESSLLHANNNNSTNIVTAVTDKIEVDHVGVTNTYISVASIYLVGDVVWIIMVWSAASIGTPTEPMRRDRYLRSPIEINLHLSNLIKVKVFATNIFPILLITFGMLSISYSRRNNYGCGHDVPDQSETIQAKAGLAISSVLIVTYALELLIFPAMMANRVIRCLRNNHLFDRDKGKALRFEFKFGLLLKLLQHLSRGRAGGMDLKNKGELSDFATHDASDEQ</sequence>
<feature type="transmembrane region" description="Helical" evidence="1">
    <location>
        <begin position="122"/>
        <end position="143"/>
    </location>
</feature>
<keyword evidence="1" id="KW-0812">Transmembrane</keyword>
<feature type="transmembrane region" description="Helical" evidence="1">
    <location>
        <begin position="163"/>
        <end position="184"/>
    </location>
</feature>
<reference evidence="2 3" key="1">
    <citation type="submission" date="2024-10" db="EMBL/GenBank/DDBJ databases">
        <title>Updated reference genomes for cyclostephanoid diatoms.</title>
        <authorList>
            <person name="Roberts W.R."/>
            <person name="Alverson A.J."/>
        </authorList>
    </citation>
    <scope>NUCLEOTIDE SEQUENCE [LARGE SCALE GENOMIC DNA]</scope>
    <source>
        <strain evidence="2 3">AJA010-31</strain>
    </source>
</reference>
<proteinExistence type="predicted"/>
<accession>A0ABD3N9C7</accession>
<gene>
    <name evidence="2" type="ORF">ACHAWO_007962</name>
</gene>
<evidence type="ECO:0000313" key="2">
    <source>
        <dbReference type="EMBL" id="KAL3769290.1"/>
    </source>
</evidence>
<dbReference type="EMBL" id="JALLPJ020001334">
    <property type="protein sequence ID" value="KAL3769290.1"/>
    <property type="molecule type" value="Genomic_DNA"/>
</dbReference>
<feature type="transmembrane region" description="Helical" evidence="1">
    <location>
        <begin position="67"/>
        <end position="92"/>
    </location>
</feature>
<dbReference type="AlphaFoldDB" id="A0ABD3N9C7"/>
<organism evidence="2 3">
    <name type="scientific">Cyclotella atomus</name>
    <dbReference type="NCBI Taxonomy" id="382360"/>
    <lineage>
        <taxon>Eukaryota</taxon>
        <taxon>Sar</taxon>
        <taxon>Stramenopiles</taxon>
        <taxon>Ochrophyta</taxon>
        <taxon>Bacillariophyta</taxon>
        <taxon>Coscinodiscophyceae</taxon>
        <taxon>Thalassiosirophycidae</taxon>
        <taxon>Stephanodiscales</taxon>
        <taxon>Stephanodiscaceae</taxon>
        <taxon>Cyclotella</taxon>
    </lineage>
</organism>
<keyword evidence="3" id="KW-1185">Reference proteome</keyword>
<keyword evidence="1" id="KW-0472">Membrane</keyword>
<dbReference type="Proteomes" id="UP001530400">
    <property type="component" value="Unassembled WGS sequence"/>
</dbReference>
<keyword evidence="1" id="KW-1133">Transmembrane helix</keyword>